<dbReference type="GO" id="GO:0003955">
    <property type="term" value="F:NAD(P)H dehydrogenase (quinone) activity"/>
    <property type="evidence" value="ECO:0007669"/>
    <property type="project" value="InterPro"/>
</dbReference>
<proteinExistence type="inferred from homology"/>
<dbReference type="InterPro" id="IPR029039">
    <property type="entry name" value="Flavoprotein-like_sf"/>
</dbReference>
<dbReference type="EMBL" id="SUPK01000001">
    <property type="protein sequence ID" value="TJY44495.1"/>
    <property type="molecule type" value="Genomic_DNA"/>
</dbReference>
<dbReference type="InterPro" id="IPR005025">
    <property type="entry name" value="FMN_Rdtase-like_dom"/>
</dbReference>
<gene>
    <name evidence="3" type="primary">wrbA</name>
    <name evidence="3" type="ORF">E5161_03710</name>
</gene>
<evidence type="ECO:0000313" key="4">
    <source>
        <dbReference type="Proteomes" id="UP000309673"/>
    </source>
</evidence>
<sequence>MANVNLAIVYYSSTGTNYQLAQWAAEGGKEAGAEVTIYKVPELAPQSVIDANPAWKAHVEATRDIPVVTTDDIVRSDAIIFSTPTRFGNVASQMKQFLDTSGGIWFHGKTVNKVVSAMTSAQNAHGGQEATILSLYTSMYHWGAIVAAPGYTDPVLYAAGGNPYGTSVSVDQDGKIQGDPRGAVVHQAKRVVMIADWVKRGMNA</sequence>
<dbReference type="Gene3D" id="3.40.50.360">
    <property type="match status" value="1"/>
</dbReference>
<dbReference type="OrthoDB" id="9801479at2"/>
<dbReference type="NCBIfam" id="NF002999">
    <property type="entry name" value="PRK03767.1"/>
    <property type="match status" value="1"/>
</dbReference>
<dbReference type="GO" id="GO:0010181">
    <property type="term" value="F:FMN binding"/>
    <property type="evidence" value="ECO:0007669"/>
    <property type="project" value="InterPro"/>
</dbReference>
<accession>A0A4U0FHN6</accession>
<dbReference type="RefSeq" id="WP_136776304.1">
    <property type="nucleotide sequence ID" value="NZ_SUPK01000001.1"/>
</dbReference>
<dbReference type="AlphaFoldDB" id="A0A4U0FHN6"/>
<dbReference type="GO" id="GO:0016020">
    <property type="term" value="C:membrane"/>
    <property type="evidence" value="ECO:0007669"/>
    <property type="project" value="TreeGrafter"/>
</dbReference>
<dbReference type="InterPro" id="IPR010089">
    <property type="entry name" value="Flavoprotein_WrbA-like"/>
</dbReference>
<name>A0A4U0FHN6_9BACL</name>
<dbReference type="Pfam" id="PF03358">
    <property type="entry name" value="FMN_red"/>
    <property type="match status" value="1"/>
</dbReference>
<dbReference type="Proteomes" id="UP000309673">
    <property type="component" value="Unassembled WGS sequence"/>
</dbReference>
<organism evidence="3 4">
    <name type="scientific">Cohnella pontilimi</name>
    <dbReference type="NCBI Taxonomy" id="2564100"/>
    <lineage>
        <taxon>Bacteria</taxon>
        <taxon>Bacillati</taxon>
        <taxon>Bacillota</taxon>
        <taxon>Bacilli</taxon>
        <taxon>Bacillales</taxon>
        <taxon>Paenibacillaceae</taxon>
        <taxon>Cohnella</taxon>
    </lineage>
</organism>
<dbReference type="PANTHER" id="PTHR30546:SF23">
    <property type="entry name" value="FLAVOPROTEIN-LIKE PROTEIN YCP4-RELATED"/>
    <property type="match status" value="1"/>
</dbReference>
<dbReference type="SUPFAM" id="SSF52218">
    <property type="entry name" value="Flavoproteins"/>
    <property type="match status" value="1"/>
</dbReference>
<comment type="caution">
    <text evidence="3">The sequence shown here is derived from an EMBL/GenBank/DDBJ whole genome shotgun (WGS) entry which is preliminary data.</text>
</comment>
<dbReference type="InterPro" id="IPR008254">
    <property type="entry name" value="Flavodoxin/NO_synth"/>
</dbReference>
<keyword evidence="4" id="KW-1185">Reference proteome</keyword>
<evidence type="ECO:0000256" key="1">
    <source>
        <dbReference type="ARBA" id="ARBA00006961"/>
    </source>
</evidence>
<dbReference type="NCBIfam" id="TIGR01755">
    <property type="entry name" value="flav_wrbA"/>
    <property type="match status" value="1"/>
</dbReference>
<dbReference type="PANTHER" id="PTHR30546">
    <property type="entry name" value="FLAVODOXIN-RELATED PROTEIN WRBA-RELATED"/>
    <property type="match status" value="1"/>
</dbReference>
<dbReference type="PROSITE" id="PS50902">
    <property type="entry name" value="FLAVODOXIN_LIKE"/>
    <property type="match status" value="1"/>
</dbReference>
<feature type="domain" description="Flavodoxin-like" evidence="2">
    <location>
        <begin position="6"/>
        <end position="192"/>
    </location>
</feature>
<reference evidence="3 4" key="1">
    <citation type="submission" date="2019-04" db="EMBL/GenBank/DDBJ databases">
        <title>Cohnella sp. nov., isolated from soil.</title>
        <authorList>
            <person name="Kim W."/>
        </authorList>
    </citation>
    <scope>NUCLEOTIDE SEQUENCE [LARGE SCALE GENOMIC DNA]</scope>
    <source>
        <strain evidence="3 4">CAU 1483</strain>
    </source>
</reference>
<evidence type="ECO:0000259" key="2">
    <source>
        <dbReference type="PROSITE" id="PS50902"/>
    </source>
</evidence>
<comment type="similarity">
    <text evidence="1">Belongs to the WrbA family.</text>
</comment>
<protein>
    <submittedName>
        <fullName evidence="3">NAD(P)H:quinone oxidoreductase type IV</fullName>
    </submittedName>
</protein>
<evidence type="ECO:0000313" key="3">
    <source>
        <dbReference type="EMBL" id="TJY44495.1"/>
    </source>
</evidence>